<proteinExistence type="predicted"/>
<dbReference type="Proteomes" id="UP000245634">
    <property type="component" value="Unassembled WGS sequence"/>
</dbReference>
<keyword evidence="2" id="KW-1185">Reference proteome</keyword>
<organism evidence="1 2">
    <name type="scientific">Tumebacillus permanentifrigoris</name>
    <dbReference type="NCBI Taxonomy" id="378543"/>
    <lineage>
        <taxon>Bacteria</taxon>
        <taxon>Bacillati</taxon>
        <taxon>Bacillota</taxon>
        <taxon>Bacilli</taxon>
        <taxon>Bacillales</taxon>
        <taxon>Alicyclobacillaceae</taxon>
        <taxon>Tumebacillus</taxon>
    </lineage>
</organism>
<reference evidence="1 2" key="1">
    <citation type="submission" date="2018-05" db="EMBL/GenBank/DDBJ databases">
        <title>Genomic Encyclopedia of Type Strains, Phase IV (KMG-IV): sequencing the most valuable type-strain genomes for metagenomic binning, comparative biology and taxonomic classification.</title>
        <authorList>
            <person name="Goeker M."/>
        </authorList>
    </citation>
    <scope>NUCLEOTIDE SEQUENCE [LARGE SCALE GENOMIC DNA]</scope>
    <source>
        <strain evidence="1 2">DSM 18773</strain>
    </source>
</reference>
<dbReference type="Pfam" id="PF05114">
    <property type="entry name" value="MbnB_TglH_ChrH"/>
    <property type="match status" value="1"/>
</dbReference>
<dbReference type="RefSeq" id="WP_109689634.1">
    <property type="nucleotide sequence ID" value="NZ_QGGL01000010.1"/>
</dbReference>
<dbReference type="AlphaFoldDB" id="A0A316D6Z3"/>
<dbReference type="PANTHER" id="PTHR42194">
    <property type="entry name" value="UPF0276 PROTEIN HI_1600"/>
    <property type="match status" value="1"/>
</dbReference>
<dbReference type="InterPro" id="IPR036237">
    <property type="entry name" value="Xyl_isomerase-like_sf"/>
</dbReference>
<gene>
    <name evidence="1" type="ORF">C7459_11023</name>
</gene>
<dbReference type="SUPFAM" id="SSF51658">
    <property type="entry name" value="Xylose isomerase-like"/>
    <property type="match status" value="1"/>
</dbReference>
<sequence>MTFDPKTFDFKQLPKMGLGVGLDIHDTQPNIPNVLRLNNGHFDYLEFYTSNRTSMTDHVKQMVDSNLPLLYHNEILDVCCPIDGLEEAQSMVVEYVKVLNAKWCIEEAAFRSVGDKRCDFMIPALLTEESLKTTIENLQFIQSHFPCPVFLENPPFQFVYGGIHIVDFMSRLAQELDTAFVLDLGHLWSYQVAAGLPWDANLDNLASDRIIEIHVAGGTWMEKNGVQAYIDSHGHDNGVIFEETYRYLDYMLPRTKNLKGVTYEAEGTPDDVLLQNLVDLRARCQSFLEVKA</sequence>
<protein>
    <submittedName>
        <fullName evidence="1">Uncharacterized protein DUF692</fullName>
    </submittedName>
</protein>
<dbReference type="PANTHER" id="PTHR42194:SF1">
    <property type="entry name" value="UPF0276 PROTEIN HI_1600"/>
    <property type="match status" value="1"/>
</dbReference>
<evidence type="ECO:0000313" key="2">
    <source>
        <dbReference type="Proteomes" id="UP000245634"/>
    </source>
</evidence>
<dbReference type="InterPro" id="IPR007801">
    <property type="entry name" value="MbnB/TglH/ChrH"/>
</dbReference>
<dbReference type="EMBL" id="QGGL01000010">
    <property type="protein sequence ID" value="PWK11494.1"/>
    <property type="molecule type" value="Genomic_DNA"/>
</dbReference>
<name>A0A316D6Z3_9BACL</name>
<accession>A0A316D6Z3</accession>
<dbReference type="Gene3D" id="3.20.20.150">
    <property type="entry name" value="Divalent-metal-dependent TIM barrel enzymes"/>
    <property type="match status" value="1"/>
</dbReference>
<dbReference type="OrthoDB" id="1932681at2"/>
<comment type="caution">
    <text evidence="1">The sequence shown here is derived from an EMBL/GenBank/DDBJ whole genome shotgun (WGS) entry which is preliminary data.</text>
</comment>
<evidence type="ECO:0000313" key="1">
    <source>
        <dbReference type="EMBL" id="PWK11494.1"/>
    </source>
</evidence>